<accession>A0A8S0S408</accession>
<evidence type="ECO:0000313" key="1">
    <source>
        <dbReference type="EMBL" id="CAA2986100.1"/>
    </source>
</evidence>
<keyword evidence="2" id="KW-1185">Reference proteome</keyword>
<name>A0A8S0S408_OLEEU</name>
<dbReference type="Gramene" id="OE9A066756T1">
    <property type="protein sequence ID" value="OE9A066756C1"/>
    <property type="gene ID" value="OE9A066756"/>
</dbReference>
<dbReference type="AlphaFoldDB" id="A0A8S0S408"/>
<feature type="non-terminal residue" evidence="1">
    <location>
        <position position="145"/>
    </location>
</feature>
<organism evidence="1 2">
    <name type="scientific">Olea europaea subsp. europaea</name>
    <dbReference type="NCBI Taxonomy" id="158383"/>
    <lineage>
        <taxon>Eukaryota</taxon>
        <taxon>Viridiplantae</taxon>
        <taxon>Streptophyta</taxon>
        <taxon>Embryophyta</taxon>
        <taxon>Tracheophyta</taxon>
        <taxon>Spermatophyta</taxon>
        <taxon>Magnoliopsida</taxon>
        <taxon>eudicotyledons</taxon>
        <taxon>Gunneridae</taxon>
        <taxon>Pentapetalae</taxon>
        <taxon>asterids</taxon>
        <taxon>lamiids</taxon>
        <taxon>Lamiales</taxon>
        <taxon>Oleaceae</taxon>
        <taxon>Oleeae</taxon>
        <taxon>Olea</taxon>
    </lineage>
</organism>
<proteinExistence type="predicted"/>
<sequence length="145" mass="15672">MVMGPEETYGLDSAIVVVEREPKIGVEPSAVIETITRNRKLAVGKSSSKVSCLRSAGVGQRRRKSGESGGGNEVAVFVPISRWDPLFVTGGVSFSRWDPLFVTGGTGYDSYRTCSRYGKVKDQGALHGVFKYSAGRYTVVRFGAE</sequence>
<reference evidence="1 2" key="1">
    <citation type="submission" date="2019-12" db="EMBL/GenBank/DDBJ databases">
        <authorList>
            <person name="Alioto T."/>
            <person name="Alioto T."/>
            <person name="Gomez Garrido J."/>
        </authorList>
    </citation>
    <scope>NUCLEOTIDE SEQUENCE [LARGE SCALE GENOMIC DNA]</scope>
</reference>
<evidence type="ECO:0000313" key="2">
    <source>
        <dbReference type="Proteomes" id="UP000594638"/>
    </source>
</evidence>
<protein>
    <submittedName>
        <fullName evidence="1">Uncharacterized protein</fullName>
    </submittedName>
</protein>
<comment type="caution">
    <text evidence="1">The sequence shown here is derived from an EMBL/GenBank/DDBJ whole genome shotgun (WGS) entry which is preliminary data.</text>
</comment>
<dbReference type="EMBL" id="CACTIH010003840">
    <property type="protein sequence ID" value="CAA2986100.1"/>
    <property type="molecule type" value="Genomic_DNA"/>
</dbReference>
<dbReference type="Proteomes" id="UP000594638">
    <property type="component" value="Unassembled WGS sequence"/>
</dbReference>
<gene>
    <name evidence="1" type="ORF">OLEA9_A066756</name>
</gene>